<keyword evidence="4 5" id="KW-0720">Serine protease</keyword>
<feature type="non-terminal residue" evidence="8">
    <location>
        <position position="740"/>
    </location>
</feature>
<dbReference type="PANTHER" id="PTHR42881">
    <property type="entry name" value="PROLYL ENDOPEPTIDASE"/>
    <property type="match status" value="1"/>
</dbReference>
<dbReference type="Proteomes" id="UP001178507">
    <property type="component" value="Unassembled WGS sequence"/>
</dbReference>
<feature type="domain" description="Peptidase S9 prolyl oligopeptidase catalytic" evidence="6">
    <location>
        <begin position="518"/>
        <end position="723"/>
    </location>
</feature>
<comment type="caution">
    <text evidence="8">The sequence shown here is derived from an EMBL/GenBank/DDBJ whole genome shotgun (WGS) entry which is preliminary data.</text>
</comment>
<dbReference type="PRINTS" id="PR00862">
    <property type="entry name" value="PROLIGOPTASE"/>
</dbReference>
<dbReference type="Gene3D" id="2.130.10.120">
    <property type="entry name" value="Prolyl oligopeptidase, N-terminal domain"/>
    <property type="match status" value="1"/>
</dbReference>
<keyword evidence="3 5" id="KW-0378">Hydrolase</keyword>
<dbReference type="GO" id="GO:0005829">
    <property type="term" value="C:cytosol"/>
    <property type="evidence" value="ECO:0007669"/>
    <property type="project" value="TreeGrafter"/>
</dbReference>
<protein>
    <recommendedName>
        <fullName evidence="5">Prolyl endopeptidase</fullName>
        <ecNumber evidence="5">3.4.21.-</ecNumber>
    </recommendedName>
</protein>
<accession>A0AA36J7B5</accession>
<dbReference type="InterPro" id="IPR023302">
    <property type="entry name" value="Pept_S9A_N"/>
</dbReference>
<dbReference type="EC" id="3.4.21.-" evidence="5"/>
<dbReference type="AlphaFoldDB" id="A0AA36J7B5"/>
<dbReference type="Gene3D" id="3.40.50.1820">
    <property type="entry name" value="alpha/beta hydrolase"/>
    <property type="match status" value="1"/>
</dbReference>
<dbReference type="InterPro" id="IPR029058">
    <property type="entry name" value="AB_hydrolase_fold"/>
</dbReference>
<dbReference type="GO" id="GO:0070012">
    <property type="term" value="F:oligopeptidase activity"/>
    <property type="evidence" value="ECO:0007669"/>
    <property type="project" value="TreeGrafter"/>
</dbReference>
<dbReference type="GO" id="GO:0004252">
    <property type="term" value="F:serine-type endopeptidase activity"/>
    <property type="evidence" value="ECO:0007669"/>
    <property type="project" value="UniProtKB-UniRule"/>
</dbReference>
<sequence>APRPQPSKALPFLLGLSFTAGKTRRRGAASCAKPMAEDPHQWLEEVNGEKCLEWAKERNEKTFQKFGQPDKTKLYRNILDILESKDKIAYVEKIGDFYYNFWQDANHVKGIWRRCTLEEYRKSAADINWELVLDLDELSKAEGQTWVWHRPTFINLGPEEKHDICLLSLSPGGSDAEVIREFNVDKKAFVPPEEGGFTIKECKTNVSYKSRDVVLVGTDTGAANDMTDSGYPAQVREWKRGTALADAPIVYQVEKSDIVGYASRYYDRGIIHESRGRAITFFTSEHVYLHDGEWKKLDVPDDMNVSTFCDRFQFQLRSDWQVEGQSFTQGSLLSIPMAAFFRGELSKLEVLFAPSASESLEDTTGTKNFLILSILEDVKIKLVFWEYKAGSWVQRGVEKGLGTESVSLSSVQADEGDDLWVTVYGYLRPSTLYLTDAESLCAGKLLSMEPLKSLPAFFKSEDLEVQQFFATSLDGTKVPYFQLSKKGMVCDGRNPTLLYGYGGFEISLTPVYSGGRGIAWLEHGGVWIDANIRGGGEYGPRWHQAAKKENRNKAYEDFEAVAEDLLTRKVTTRALLGIQGGSNGGLLVGNMLVREKRELLGAVVCQVPLLDMKRFSQLLAGASWMGEYGDPSTDWHFLERYSPYHNVSSESTYPPALFVTSTKDDRVHPGHARKMVAKLQEHPSAKDQTFYYENIEGGHGGAADNKQRAFMQVVQYAFLWQTMTNGSLPSSVAELLQVTE</sequence>
<feature type="domain" description="Peptidase S9A N-terminal" evidence="7">
    <location>
        <begin position="36"/>
        <end position="438"/>
    </location>
</feature>
<evidence type="ECO:0000259" key="7">
    <source>
        <dbReference type="Pfam" id="PF02897"/>
    </source>
</evidence>
<dbReference type="SUPFAM" id="SSF50993">
    <property type="entry name" value="Peptidase/esterase 'gauge' domain"/>
    <property type="match status" value="1"/>
</dbReference>
<keyword evidence="9" id="KW-1185">Reference proteome</keyword>
<dbReference type="InterPro" id="IPR002470">
    <property type="entry name" value="Peptidase_S9A"/>
</dbReference>
<dbReference type="PANTHER" id="PTHR42881:SF13">
    <property type="entry name" value="PROLYL ENDOPEPTIDASE"/>
    <property type="match status" value="1"/>
</dbReference>
<evidence type="ECO:0000256" key="4">
    <source>
        <dbReference type="ARBA" id="ARBA00022825"/>
    </source>
</evidence>
<dbReference type="EMBL" id="CAUJNA010003349">
    <property type="protein sequence ID" value="CAJ1399811.1"/>
    <property type="molecule type" value="Genomic_DNA"/>
</dbReference>
<evidence type="ECO:0000256" key="5">
    <source>
        <dbReference type="RuleBase" id="RU368024"/>
    </source>
</evidence>
<dbReference type="InterPro" id="IPR051167">
    <property type="entry name" value="Prolyl_oligopep/macrocyclase"/>
</dbReference>
<reference evidence="8" key="1">
    <citation type="submission" date="2023-08" db="EMBL/GenBank/DDBJ databases">
        <authorList>
            <person name="Chen Y."/>
            <person name="Shah S."/>
            <person name="Dougan E. K."/>
            <person name="Thang M."/>
            <person name="Chan C."/>
        </authorList>
    </citation>
    <scope>NUCLEOTIDE SEQUENCE</scope>
</reference>
<name>A0AA36J7B5_9DINO</name>
<dbReference type="GO" id="GO:0006508">
    <property type="term" value="P:proteolysis"/>
    <property type="evidence" value="ECO:0007669"/>
    <property type="project" value="UniProtKB-KW"/>
</dbReference>
<evidence type="ECO:0000313" key="9">
    <source>
        <dbReference type="Proteomes" id="UP001178507"/>
    </source>
</evidence>
<dbReference type="Pfam" id="PF00326">
    <property type="entry name" value="Peptidase_S9"/>
    <property type="match status" value="1"/>
</dbReference>
<evidence type="ECO:0000313" key="8">
    <source>
        <dbReference type="EMBL" id="CAJ1399811.1"/>
    </source>
</evidence>
<keyword evidence="2 5" id="KW-0645">Protease</keyword>
<proteinExistence type="inferred from homology"/>
<organism evidence="8 9">
    <name type="scientific">Effrenium voratum</name>
    <dbReference type="NCBI Taxonomy" id="2562239"/>
    <lineage>
        <taxon>Eukaryota</taxon>
        <taxon>Sar</taxon>
        <taxon>Alveolata</taxon>
        <taxon>Dinophyceae</taxon>
        <taxon>Suessiales</taxon>
        <taxon>Symbiodiniaceae</taxon>
        <taxon>Effrenium</taxon>
    </lineage>
</organism>
<dbReference type="InterPro" id="IPR001375">
    <property type="entry name" value="Peptidase_S9_cat"/>
</dbReference>
<comment type="similarity">
    <text evidence="1 5">Belongs to the peptidase S9A family.</text>
</comment>
<evidence type="ECO:0000259" key="6">
    <source>
        <dbReference type="Pfam" id="PF00326"/>
    </source>
</evidence>
<dbReference type="Pfam" id="PF02897">
    <property type="entry name" value="Peptidase_S9_N"/>
    <property type="match status" value="1"/>
</dbReference>
<gene>
    <name evidence="8" type="ORF">EVOR1521_LOCUS23282</name>
</gene>
<dbReference type="SUPFAM" id="SSF53474">
    <property type="entry name" value="alpha/beta-Hydrolases"/>
    <property type="match status" value="1"/>
</dbReference>
<evidence type="ECO:0000256" key="3">
    <source>
        <dbReference type="ARBA" id="ARBA00022801"/>
    </source>
</evidence>
<evidence type="ECO:0000256" key="2">
    <source>
        <dbReference type="ARBA" id="ARBA00022670"/>
    </source>
</evidence>
<evidence type="ECO:0000256" key="1">
    <source>
        <dbReference type="ARBA" id="ARBA00005228"/>
    </source>
</evidence>